<dbReference type="Gene3D" id="2.120.10.80">
    <property type="entry name" value="Kelch-type beta propeller"/>
    <property type="match status" value="1"/>
</dbReference>
<dbReference type="OrthoDB" id="45365at2759"/>
<dbReference type="Pfam" id="PF01344">
    <property type="entry name" value="Kelch_1"/>
    <property type="match status" value="3"/>
</dbReference>
<dbReference type="Gene3D" id="3.30.710.10">
    <property type="entry name" value="Potassium Channel Kv1.1, Chain A"/>
    <property type="match status" value="1"/>
</dbReference>
<dbReference type="Pfam" id="PF00651">
    <property type="entry name" value="BTB"/>
    <property type="match status" value="1"/>
</dbReference>
<dbReference type="PROSITE" id="PS51257">
    <property type="entry name" value="PROKAR_LIPOPROTEIN"/>
    <property type="match status" value="1"/>
</dbReference>
<feature type="signal peptide" evidence="3">
    <location>
        <begin position="1"/>
        <end position="17"/>
    </location>
</feature>
<evidence type="ECO:0000259" key="4">
    <source>
        <dbReference type="SMART" id="SM00875"/>
    </source>
</evidence>
<keyword evidence="7" id="KW-1185">Reference proteome</keyword>
<dbReference type="Proteomes" id="UP000014760">
    <property type="component" value="Unassembled WGS sequence"/>
</dbReference>
<dbReference type="Gene3D" id="1.25.40.420">
    <property type="match status" value="1"/>
</dbReference>
<feature type="chain" id="PRO_5008788876" description="BACK domain-containing protein" evidence="3">
    <location>
        <begin position="18"/>
        <end position="437"/>
    </location>
</feature>
<evidence type="ECO:0000256" key="1">
    <source>
        <dbReference type="ARBA" id="ARBA00022441"/>
    </source>
</evidence>
<dbReference type="SMART" id="SM00875">
    <property type="entry name" value="BACK"/>
    <property type="match status" value="1"/>
</dbReference>
<dbReference type="InterPro" id="IPR006652">
    <property type="entry name" value="Kelch_1"/>
</dbReference>
<dbReference type="EMBL" id="AMQN01019159">
    <property type="status" value="NOT_ANNOTATED_CDS"/>
    <property type="molecule type" value="Genomic_DNA"/>
</dbReference>
<proteinExistence type="predicted"/>
<feature type="domain" description="BACK" evidence="4">
    <location>
        <begin position="106"/>
        <end position="204"/>
    </location>
</feature>
<dbReference type="EnsemblMetazoa" id="CapteT136065">
    <property type="protein sequence ID" value="CapteP136065"/>
    <property type="gene ID" value="CapteG136065"/>
</dbReference>
<evidence type="ECO:0000256" key="2">
    <source>
        <dbReference type="ARBA" id="ARBA00022737"/>
    </source>
</evidence>
<keyword evidence="2" id="KW-0677">Repeat</keyword>
<evidence type="ECO:0000256" key="3">
    <source>
        <dbReference type="SAM" id="SignalP"/>
    </source>
</evidence>
<accession>R7VA79</accession>
<reference evidence="7" key="1">
    <citation type="submission" date="2012-12" db="EMBL/GenBank/DDBJ databases">
        <authorList>
            <person name="Hellsten U."/>
            <person name="Grimwood J."/>
            <person name="Chapman J.A."/>
            <person name="Shapiro H."/>
            <person name="Aerts A."/>
            <person name="Otillar R.P."/>
            <person name="Terry A.Y."/>
            <person name="Boore J.L."/>
            <person name="Simakov O."/>
            <person name="Marletaz F."/>
            <person name="Cho S.-J."/>
            <person name="Edsinger-Gonzales E."/>
            <person name="Havlak P."/>
            <person name="Kuo D.-H."/>
            <person name="Larsson T."/>
            <person name="Lv J."/>
            <person name="Arendt D."/>
            <person name="Savage R."/>
            <person name="Osoegawa K."/>
            <person name="de Jong P."/>
            <person name="Lindberg D.R."/>
            <person name="Seaver E.C."/>
            <person name="Weisblat D.A."/>
            <person name="Putnam N.H."/>
            <person name="Grigoriev I.V."/>
            <person name="Rokhsar D.S."/>
        </authorList>
    </citation>
    <scope>NUCLEOTIDE SEQUENCE</scope>
    <source>
        <strain evidence="7">I ESC-2004</strain>
    </source>
</reference>
<dbReference type="AlphaFoldDB" id="R7VA79"/>
<dbReference type="InterPro" id="IPR011705">
    <property type="entry name" value="BACK"/>
</dbReference>
<keyword evidence="3" id="KW-0732">Signal</keyword>
<dbReference type="PANTHER" id="PTHR24412:SF489">
    <property type="entry name" value="RING FINGER DOMAIN AND KELCH REPEAT-CONTAINING PROTEIN DDB_G0271372"/>
    <property type="match status" value="1"/>
</dbReference>
<dbReference type="SUPFAM" id="SSF117281">
    <property type="entry name" value="Kelch motif"/>
    <property type="match status" value="1"/>
</dbReference>
<sequence>MRWWTLCWCLRKHESSAIDLCWLQHANISVACSKLTCKREVQARLSIKDVSSATGILLVDYLYTGNIQMSIENAEAILAASDRFLLTKLKKIAEDFLCGQVGSTNCVSFRYLARLFSLNSLLEVTQKYLTDHSKELIDTESEMNQLTQDDLIALLGTHGSDEASFLLLQKWSTSFKERTPRFMDLLRSLELRLFTKEFVLRTVMREKLMHNPKGMKIIQQALESLVIADPNQFLVVGDFNRNIYEGRHFHASIGNQDEFMVIGGETSDNLYLKSAECLNMKTLEWSQMPDLPDALSLSQLVYVQNQLFVLYEQRYSVYVHYYDHTGRAWRPRCQMPEVCVGGGAVSFDNKIFVVGGKSRSCMQYDPHTDAWVKLQRPQLESIFSPAVVWKGKILVCGGRQADSIEKYDPQSDEWAVWDVKVPTKQDMCFALLIKEHC</sequence>
<gene>
    <name evidence="5" type="ORF">CAPTEDRAFT_136065</name>
</gene>
<organism evidence="5">
    <name type="scientific">Capitella teleta</name>
    <name type="common">Polychaete worm</name>
    <dbReference type="NCBI Taxonomy" id="283909"/>
    <lineage>
        <taxon>Eukaryota</taxon>
        <taxon>Metazoa</taxon>
        <taxon>Spiralia</taxon>
        <taxon>Lophotrochozoa</taxon>
        <taxon>Annelida</taxon>
        <taxon>Polychaeta</taxon>
        <taxon>Sedentaria</taxon>
        <taxon>Scolecida</taxon>
        <taxon>Capitellidae</taxon>
        <taxon>Capitella</taxon>
    </lineage>
</organism>
<dbReference type="STRING" id="283909.R7VA79"/>
<dbReference type="SUPFAM" id="SSF54695">
    <property type="entry name" value="POZ domain"/>
    <property type="match status" value="1"/>
</dbReference>
<keyword evidence="1" id="KW-0880">Kelch repeat</keyword>
<dbReference type="PANTHER" id="PTHR24412">
    <property type="entry name" value="KELCH PROTEIN"/>
    <property type="match status" value="1"/>
</dbReference>
<name>R7VA79_CAPTE</name>
<dbReference type="InterPro" id="IPR015915">
    <property type="entry name" value="Kelch-typ_b-propeller"/>
</dbReference>
<dbReference type="EMBL" id="KB295390">
    <property type="protein sequence ID" value="ELU13231.1"/>
    <property type="molecule type" value="Genomic_DNA"/>
</dbReference>
<dbReference type="InterPro" id="IPR000210">
    <property type="entry name" value="BTB/POZ_dom"/>
</dbReference>
<evidence type="ECO:0000313" key="5">
    <source>
        <dbReference type="EMBL" id="ELU13231.1"/>
    </source>
</evidence>
<dbReference type="HOGENOM" id="CLU_004253_14_0_1"/>
<dbReference type="InterPro" id="IPR011333">
    <property type="entry name" value="SKP1/BTB/POZ_sf"/>
</dbReference>
<reference evidence="6" key="3">
    <citation type="submission" date="2015-06" db="UniProtKB">
        <authorList>
            <consortium name="EnsemblMetazoa"/>
        </authorList>
    </citation>
    <scope>IDENTIFICATION</scope>
</reference>
<evidence type="ECO:0000313" key="6">
    <source>
        <dbReference type="EnsemblMetazoa" id="CapteP136065"/>
    </source>
</evidence>
<evidence type="ECO:0000313" key="7">
    <source>
        <dbReference type="Proteomes" id="UP000014760"/>
    </source>
</evidence>
<dbReference type="Pfam" id="PF07707">
    <property type="entry name" value="BACK"/>
    <property type="match status" value="1"/>
</dbReference>
<reference evidence="5 7" key="2">
    <citation type="journal article" date="2013" name="Nature">
        <title>Insights into bilaterian evolution from three spiralian genomes.</title>
        <authorList>
            <person name="Simakov O."/>
            <person name="Marletaz F."/>
            <person name="Cho S.J."/>
            <person name="Edsinger-Gonzales E."/>
            <person name="Havlak P."/>
            <person name="Hellsten U."/>
            <person name="Kuo D.H."/>
            <person name="Larsson T."/>
            <person name="Lv J."/>
            <person name="Arendt D."/>
            <person name="Savage R."/>
            <person name="Osoegawa K."/>
            <person name="de Jong P."/>
            <person name="Grimwood J."/>
            <person name="Chapman J.A."/>
            <person name="Shapiro H."/>
            <person name="Aerts A."/>
            <person name="Otillar R.P."/>
            <person name="Terry A.Y."/>
            <person name="Boore J.L."/>
            <person name="Grigoriev I.V."/>
            <person name="Lindberg D.R."/>
            <person name="Seaver E.C."/>
            <person name="Weisblat D.A."/>
            <person name="Putnam N.H."/>
            <person name="Rokhsar D.S."/>
        </authorList>
    </citation>
    <scope>NUCLEOTIDE SEQUENCE</scope>
    <source>
        <strain evidence="5 7">I ESC-2004</strain>
    </source>
</reference>
<protein>
    <recommendedName>
        <fullName evidence="4">BACK domain-containing protein</fullName>
    </recommendedName>
</protein>